<dbReference type="PROSITE" id="PS50902">
    <property type="entry name" value="FLAVODOXIN_LIKE"/>
    <property type="match status" value="1"/>
</dbReference>
<dbReference type="Proteomes" id="UP001500620">
    <property type="component" value="Unassembled WGS sequence"/>
</dbReference>
<evidence type="ECO:0000256" key="9">
    <source>
        <dbReference type="ARBA" id="ARBA00023002"/>
    </source>
</evidence>
<dbReference type="SUPFAM" id="SSF52218">
    <property type="entry name" value="Flavoproteins"/>
    <property type="match status" value="1"/>
</dbReference>
<dbReference type="Pfam" id="PF00175">
    <property type="entry name" value="NAD_binding_1"/>
    <property type="match status" value="1"/>
</dbReference>
<comment type="cofactor">
    <cofactor evidence="12">
        <name>FAD</name>
        <dbReference type="ChEBI" id="CHEBI:57692"/>
    </cofactor>
    <cofactor evidence="12">
        <name>FMN</name>
        <dbReference type="ChEBI" id="CHEBI:58210"/>
    </cofactor>
</comment>
<dbReference type="InterPro" id="IPR001128">
    <property type="entry name" value="Cyt_P450"/>
</dbReference>
<dbReference type="Gene3D" id="1.20.990.10">
    <property type="entry name" value="NADPH-cytochrome p450 Reductase, Chain A, domain 3"/>
    <property type="match status" value="1"/>
</dbReference>
<comment type="cofactor">
    <cofactor evidence="12">
        <name>heme</name>
        <dbReference type="ChEBI" id="CHEBI:30413"/>
    </cofactor>
</comment>
<dbReference type="Gene3D" id="3.40.50.360">
    <property type="match status" value="1"/>
</dbReference>
<dbReference type="Gene3D" id="1.10.630.10">
    <property type="entry name" value="Cytochrome P450"/>
    <property type="match status" value="1"/>
</dbReference>
<dbReference type="PANTHER" id="PTHR19384">
    <property type="entry name" value="NITRIC OXIDE SYNTHASE-RELATED"/>
    <property type="match status" value="1"/>
</dbReference>
<comment type="caution">
    <text evidence="15">The sequence shown here is derived from an EMBL/GenBank/DDBJ whole genome shotgun (WGS) entry which is preliminary data.</text>
</comment>
<evidence type="ECO:0000256" key="11">
    <source>
        <dbReference type="ARBA" id="ARBA00023033"/>
    </source>
</evidence>
<keyword evidence="7 12" id="KW-0274">FAD</keyword>
<dbReference type="InterPro" id="IPR008254">
    <property type="entry name" value="Flavodoxin/NO_synth"/>
</dbReference>
<keyword evidence="6 12" id="KW-0479">Metal-binding</keyword>
<evidence type="ECO:0000256" key="6">
    <source>
        <dbReference type="ARBA" id="ARBA00022723"/>
    </source>
</evidence>
<evidence type="ECO:0000259" key="13">
    <source>
        <dbReference type="PROSITE" id="PS50902"/>
    </source>
</evidence>
<evidence type="ECO:0000256" key="2">
    <source>
        <dbReference type="ARBA" id="ARBA00022448"/>
    </source>
</evidence>
<dbReference type="PIRSF" id="PIRSF000209">
    <property type="entry name" value="Bifunctional_P450_P450R"/>
    <property type="match status" value="1"/>
</dbReference>
<dbReference type="PROSITE" id="PS51384">
    <property type="entry name" value="FAD_FR"/>
    <property type="match status" value="1"/>
</dbReference>
<evidence type="ECO:0000256" key="4">
    <source>
        <dbReference type="ARBA" id="ARBA00022630"/>
    </source>
</evidence>
<evidence type="ECO:0000259" key="14">
    <source>
        <dbReference type="PROSITE" id="PS51384"/>
    </source>
</evidence>
<dbReference type="SUPFAM" id="SSF52343">
    <property type="entry name" value="Ferredoxin reductase-like, C-terminal NADP-linked domain"/>
    <property type="match status" value="1"/>
</dbReference>
<evidence type="ECO:0000313" key="16">
    <source>
        <dbReference type="Proteomes" id="UP001500620"/>
    </source>
</evidence>
<dbReference type="EC" id="1.6.2.4" evidence="12"/>
<evidence type="ECO:0000256" key="8">
    <source>
        <dbReference type="ARBA" id="ARBA00022857"/>
    </source>
</evidence>
<evidence type="ECO:0000256" key="7">
    <source>
        <dbReference type="ARBA" id="ARBA00022827"/>
    </source>
</evidence>
<dbReference type="InterPro" id="IPR036396">
    <property type="entry name" value="Cyt_P450_sf"/>
</dbReference>
<dbReference type="SUPFAM" id="SSF63380">
    <property type="entry name" value="Riboflavin synthase domain-like"/>
    <property type="match status" value="1"/>
</dbReference>
<evidence type="ECO:0000256" key="10">
    <source>
        <dbReference type="ARBA" id="ARBA00023004"/>
    </source>
</evidence>
<dbReference type="EC" id="1.14.14.1" evidence="12"/>
<dbReference type="Pfam" id="PF00258">
    <property type="entry name" value="Flavodoxin_1"/>
    <property type="match status" value="1"/>
</dbReference>
<dbReference type="EMBL" id="BAABAT010000045">
    <property type="protein sequence ID" value="GAA4261356.1"/>
    <property type="molecule type" value="Genomic_DNA"/>
</dbReference>
<dbReference type="InterPro" id="IPR039261">
    <property type="entry name" value="FNR_nucleotide-bd"/>
</dbReference>
<keyword evidence="10 12" id="KW-0408">Iron</keyword>
<dbReference type="InterPro" id="IPR017972">
    <property type="entry name" value="Cyt_P450_CS"/>
</dbReference>
<evidence type="ECO:0000256" key="1">
    <source>
        <dbReference type="ARBA" id="ARBA00010018"/>
    </source>
</evidence>
<comment type="catalytic activity">
    <reaction evidence="12">
        <text>an organic molecule + reduced [NADPH--hemoprotein reductase] + O2 = an alcohol + oxidized [NADPH--hemoprotein reductase] + H2O + H(+)</text>
        <dbReference type="Rhea" id="RHEA:17149"/>
        <dbReference type="Rhea" id="RHEA-COMP:11964"/>
        <dbReference type="Rhea" id="RHEA-COMP:11965"/>
        <dbReference type="ChEBI" id="CHEBI:15377"/>
        <dbReference type="ChEBI" id="CHEBI:15378"/>
        <dbReference type="ChEBI" id="CHEBI:15379"/>
        <dbReference type="ChEBI" id="CHEBI:30879"/>
        <dbReference type="ChEBI" id="CHEBI:57618"/>
        <dbReference type="ChEBI" id="CHEBI:58210"/>
        <dbReference type="ChEBI" id="CHEBI:142491"/>
        <dbReference type="EC" id="1.14.14.1"/>
    </reaction>
</comment>
<proteinExistence type="inferred from homology"/>
<evidence type="ECO:0000256" key="5">
    <source>
        <dbReference type="ARBA" id="ARBA00022643"/>
    </source>
</evidence>
<evidence type="ECO:0000313" key="15">
    <source>
        <dbReference type="EMBL" id="GAA4261356.1"/>
    </source>
</evidence>
<dbReference type="InterPro" id="IPR003097">
    <property type="entry name" value="CysJ-like_FAD-binding"/>
</dbReference>
<organism evidence="15 16">
    <name type="scientific">Dactylosporangium darangshiense</name>
    <dbReference type="NCBI Taxonomy" id="579108"/>
    <lineage>
        <taxon>Bacteria</taxon>
        <taxon>Bacillati</taxon>
        <taxon>Actinomycetota</taxon>
        <taxon>Actinomycetes</taxon>
        <taxon>Micromonosporales</taxon>
        <taxon>Micromonosporaceae</taxon>
        <taxon>Dactylosporangium</taxon>
    </lineage>
</organism>
<dbReference type="PANTHER" id="PTHR19384:SF17">
    <property type="entry name" value="NADPH--CYTOCHROME P450 REDUCTASE"/>
    <property type="match status" value="1"/>
</dbReference>
<keyword evidence="8 12" id="KW-0521">NADP</keyword>
<dbReference type="InterPro" id="IPR017927">
    <property type="entry name" value="FAD-bd_FR_type"/>
</dbReference>
<dbReference type="InterPro" id="IPR029039">
    <property type="entry name" value="Flavoprotein-like_sf"/>
</dbReference>
<keyword evidence="2 12" id="KW-0813">Transport</keyword>
<dbReference type="SUPFAM" id="SSF48264">
    <property type="entry name" value="Cytochrome P450"/>
    <property type="match status" value="1"/>
</dbReference>
<name>A0ABP8DQ05_9ACTN</name>
<dbReference type="Gene3D" id="3.40.50.80">
    <property type="entry name" value="Nucleotide-binding domain of ferredoxin-NADP reductase (FNR) module"/>
    <property type="match status" value="1"/>
</dbReference>
<dbReference type="Gene3D" id="2.40.30.10">
    <property type="entry name" value="Translation factors"/>
    <property type="match status" value="1"/>
</dbReference>
<keyword evidence="16" id="KW-1185">Reference proteome</keyword>
<keyword evidence="11 12" id="KW-0503">Monooxygenase</keyword>
<dbReference type="InterPro" id="IPR001433">
    <property type="entry name" value="OxRdtase_FAD/NAD-bd"/>
</dbReference>
<reference evidence="16" key="1">
    <citation type="journal article" date="2019" name="Int. J. Syst. Evol. Microbiol.">
        <title>The Global Catalogue of Microorganisms (GCM) 10K type strain sequencing project: providing services to taxonomists for standard genome sequencing and annotation.</title>
        <authorList>
            <consortium name="The Broad Institute Genomics Platform"/>
            <consortium name="The Broad Institute Genome Sequencing Center for Infectious Disease"/>
            <person name="Wu L."/>
            <person name="Ma J."/>
        </authorList>
    </citation>
    <scope>NUCLEOTIDE SEQUENCE [LARGE SCALE GENOMIC DNA]</scope>
    <source>
        <strain evidence="16">JCM 17441</strain>
    </source>
</reference>
<keyword evidence="9 12" id="KW-0560">Oxidoreductase</keyword>
<feature type="domain" description="Flavodoxin-like" evidence="13">
    <location>
        <begin position="486"/>
        <end position="626"/>
    </location>
</feature>
<gene>
    <name evidence="15" type="primary">cypD</name>
    <name evidence="15" type="ORF">GCM10022255_093680</name>
</gene>
<dbReference type="InterPro" id="IPR023173">
    <property type="entry name" value="NADPH_Cyt_P450_Rdtase_alpha"/>
</dbReference>
<dbReference type="CDD" id="cd06206">
    <property type="entry name" value="bifunctional_CYPOR"/>
    <property type="match status" value="1"/>
</dbReference>
<dbReference type="InterPro" id="IPR023206">
    <property type="entry name" value="Bifunctional_P450_P450_red"/>
</dbReference>
<keyword evidence="3 12" id="KW-0349">Heme</keyword>
<protein>
    <recommendedName>
        <fullName evidence="12">Bifunctional cytochrome P450/NADPH--P450 reductase</fullName>
    </recommendedName>
    <domain>
        <recommendedName>
            <fullName evidence="12">Cytochrome P450</fullName>
            <ecNumber evidence="12">1.14.14.1</ecNumber>
        </recommendedName>
    </domain>
    <domain>
        <recommendedName>
            <fullName evidence="12">NADPH--cytochrome P450 reductase</fullName>
            <ecNumber evidence="12">1.6.2.4</ecNumber>
        </recommendedName>
    </domain>
</protein>
<evidence type="ECO:0000256" key="12">
    <source>
        <dbReference type="PIRNR" id="PIRNR000209"/>
    </source>
</evidence>
<comment type="similarity">
    <text evidence="1 12">In the N-terminal section; belongs to the cytochrome P450 family.</text>
</comment>
<dbReference type="RefSeq" id="WP_345138259.1">
    <property type="nucleotide sequence ID" value="NZ_BAABAT010000045.1"/>
</dbReference>
<dbReference type="CDD" id="cd11068">
    <property type="entry name" value="CYP120A1"/>
    <property type="match status" value="1"/>
</dbReference>
<keyword evidence="12" id="KW-0249">Electron transport</keyword>
<dbReference type="PRINTS" id="PR00371">
    <property type="entry name" value="FPNCR"/>
</dbReference>
<comment type="catalytic activity">
    <reaction evidence="12">
        <text>2 oxidized [cytochrome P450] + NADPH = 2 reduced [cytochrome P450] + NADP(+) + H(+)</text>
        <dbReference type="Rhea" id="RHEA:24040"/>
        <dbReference type="Rhea" id="RHEA-COMP:14627"/>
        <dbReference type="Rhea" id="RHEA-COMP:14628"/>
        <dbReference type="ChEBI" id="CHEBI:15378"/>
        <dbReference type="ChEBI" id="CHEBI:55376"/>
        <dbReference type="ChEBI" id="CHEBI:57783"/>
        <dbReference type="ChEBI" id="CHEBI:58349"/>
        <dbReference type="ChEBI" id="CHEBI:60344"/>
        <dbReference type="EC" id="1.6.2.4"/>
    </reaction>
</comment>
<feature type="domain" description="FAD-binding FR-type" evidence="14">
    <location>
        <begin position="662"/>
        <end position="911"/>
    </location>
</feature>
<dbReference type="Pfam" id="PF00667">
    <property type="entry name" value="FAD_binding_1"/>
    <property type="match status" value="1"/>
</dbReference>
<evidence type="ECO:0000256" key="3">
    <source>
        <dbReference type="ARBA" id="ARBA00022617"/>
    </source>
</evidence>
<dbReference type="PROSITE" id="PS00086">
    <property type="entry name" value="CYTOCHROME_P450"/>
    <property type="match status" value="1"/>
</dbReference>
<dbReference type="Pfam" id="PF00067">
    <property type="entry name" value="p450"/>
    <property type="match status" value="1"/>
</dbReference>
<dbReference type="InterPro" id="IPR017938">
    <property type="entry name" value="Riboflavin_synthase-like_b-brl"/>
</dbReference>
<dbReference type="InterPro" id="IPR001709">
    <property type="entry name" value="Flavoprot_Pyr_Nucl_cyt_Rdtase"/>
</dbReference>
<keyword evidence="5 12" id="KW-0288">FMN</keyword>
<accession>A0ABP8DQ05</accession>
<sequence length="1067" mass="117662">MRNLQTIPTPRGLPIVGNALQIPSDAPSAFFEELTRQFSEGIYRLTLGNREIVLVWDPDMVAEVCDESRFYKPIDKPHSDVRAIAGDGLFTARGDEPNWGKAHRILMPAFSQRSMKAYFPEMLEVAEALVGKWRRNEGKDLDVVADMTRLTLDTIGLTGFDYRFNSFDTEALHPFLQAMADALMEAMARLRQPPFVTALRVRQVRTFEENVRVMQSLVEEVIRERRAGGGDGRRDLLSLMLGAVDPETGEPLSDENIRNNVVTFLIAGHETTSGLLSYALYMLLRNPHVLAQAYAEVDRLLPGDTVPTYETIMKLDVIPRILDETLRLWGPIPAIALAPFEDTVIGGRYAVPKGQQVMVQIPALHKHPKAWDRPTEFDIDRWLPENISKHHPHAYKPFGNGERACIGRQFALTEARLALALVLQNFAITDPNDYQIKVKETLTRKPENFIVRVRSRRPYERFDTEAKAVQEPQAPAVAVNAVGVTLRVAYGSNLGSSEDLARQLAGRAEQSGFDTALLTLDELADNPPSDGILVVVTPSYNGKAPDNAQRFDALATAGGLSAGSMSQMRFGVLGNGNTHWVTYQAFPKRVEAALLAAGATPIVPRGEVDANGDFDGMATTWMDALWAALAEQYGADTSATAGPRLRLEVLTEAQVRPAVVSDKAYPITVVASEALVGDPTGLWDFSVEAPRPQALSITVELPDGVSYETGNHLAVFAKNDPELVARALRLLRVPRDQVVRLRHEEGSTGTHLPIDQPVTAELLMTEFVELQDVATRTHVRALVEHTQCPWTAAQLQGYLDDTDEARRRYQDEILAKRVSVLTLLEQFPASELPLAAFLELAGPIRPRFYSISSAAMVEPNRPRLTVGLVEGPALSGDGEYRGLASQYLARLRPGDVFFGYVRVPTPPFHPPADPTTSMILVGPGTGFAPLRGFLQERAAQQASGVEIGVSKVFYGCRHPEHDWFYRDEVQAWQQAGVAEVHLAFSTVPGHPYRYVQHAITADGDRVWAAIQNGAHIYVCGDGKRMAPAVRQALAGIHRSHTGGSAGDAETWLDQLENDGRYQQDVFA</sequence>
<keyword evidence="4 12" id="KW-0285">Flavoprotein</keyword>